<feature type="non-terminal residue" evidence="2">
    <location>
        <position position="1"/>
    </location>
</feature>
<dbReference type="Proteomes" id="UP001295794">
    <property type="component" value="Unassembled WGS sequence"/>
</dbReference>
<evidence type="ECO:0000256" key="1">
    <source>
        <dbReference type="SAM" id="MobiDB-lite"/>
    </source>
</evidence>
<name>A0AAD2HLU9_9AGAR</name>
<dbReference type="EMBL" id="CAVNYO010000421">
    <property type="protein sequence ID" value="CAK5278398.1"/>
    <property type="molecule type" value="Genomic_DNA"/>
</dbReference>
<proteinExistence type="predicted"/>
<comment type="caution">
    <text evidence="2">The sequence shown here is derived from an EMBL/GenBank/DDBJ whole genome shotgun (WGS) entry which is preliminary data.</text>
</comment>
<feature type="non-terminal residue" evidence="2">
    <location>
        <position position="86"/>
    </location>
</feature>
<keyword evidence="3" id="KW-1185">Reference proteome</keyword>
<feature type="compositionally biased region" description="Polar residues" evidence="1">
    <location>
        <begin position="9"/>
        <end position="21"/>
    </location>
</feature>
<evidence type="ECO:0000313" key="2">
    <source>
        <dbReference type="EMBL" id="CAK5278398.1"/>
    </source>
</evidence>
<reference evidence="2" key="1">
    <citation type="submission" date="2023-11" db="EMBL/GenBank/DDBJ databases">
        <authorList>
            <person name="De Vega J J."/>
            <person name="De Vega J J."/>
        </authorList>
    </citation>
    <scope>NUCLEOTIDE SEQUENCE</scope>
</reference>
<gene>
    <name evidence="2" type="ORF">MYCIT1_LOCUS27728</name>
</gene>
<dbReference type="AlphaFoldDB" id="A0AAD2HLU9"/>
<protein>
    <submittedName>
        <fullName evidence="2">Uncharacterized protein</fullName>
    </submittedName>
</protein>
<feature type="region of interest" description="Disordered" evidence="1">
    <location>
        <begin position="1"/>
        <end position="41"/>
    </location>
</feature>
<accession>A0AAD2HLU9</accession>
<evidence type="ECO:0000313" key="3">
    <source>
        <dbReference type="Proteomes" id="UP001295794"/>
    </source>
</evidence>
<feature type="region of interest" description="Disordered" evidence="1">
    <location>
        <begin position="67"/>
        <end position="86"/>
    </location>
</feature>
<organism evidence="2 3">
    <name type="scientific">Mycena citricolor</name>
    <dbReference type="NCBI Taxonomy" id="2018698"/>
    <lineage>
        <taxon>Eukaryota</taxon>
        <taxon>Fungi</taxon>
        <taxon>Dikarya</taxon>
        <taxon>Basidiomycota</taxon>
        <taxon>Agaricomycotina</taxon>
        <taxon>Agaricomycetes</taxon>
        <taxon>Agaricomycetidae</taxon>
        <taxon>Agaricales</taxon>
        <taxon>Marasmiineae</taxon>
        <taxon>Mycenaceae</taxon>
        <taxon>Mycena</taxon>
    </lineage>
</organism>
<sequence length="86" mass="9344">RVESDDASSHGTAQHSSTLAQAATPLGSRREGGQPAARGKTPSFAFWIEPIARPLRHCVFSQRFVVGRTPSRREPEGPSRTCGEAW</sequence>